<reference evidence="6 7" key="1">
    <citation type="submission" date="2017-10" db="EMBL/GenBank/DDBJ databases">
        <title>Sequencing the genomes of 1000 actinobacteria strains.</title>
        <authorList>
            <person name="Klenk H.-P."/>
        </authorList>
    </citation>
    <scope>NUCLEOTIDE SEQUENCE [LARGE SCALE GENOMIC DNA]</scope>
    <source>
        <strain evidence="6 7">DSM 21798</strain>
    </source>
</reference>
<dbReference type="PANTHER" id="PTHR22604:SF105">
    <property type="entry name" value="TRANS-1,2-DIHYDROBENZENE-1,2-DIOL DEHYDROGENASE"/>
    <property type="match status" value="1"/>
</dbReference>
<comment type="similarity">
    <text evidence="1">Belongs to the Gfo/Idh/MocA family.</text>
</comment>
<dbReference type="GO" id="GO:0000166">
    <property type="term" value="F:nucleotide binding"/>
    <property type="evidence" value="ECO:0007669"/>
    <property type="project" value="InterPro"/>
</dbReference>
<comment type="caution">
    <text evidence="6">The sequence shown here is derived from an EMBL/GenBank/DDBJ whole genome shotgun (WGS) entry which is preliminary data.</text>
</comment>
<evidence type="ECO:0000313" key="6">
    <source>
        <dbReference type="EMBL" id="PFG30813.1"/>
    </source>
</evidence>
<keyword evidence="3" id="KW-0520">NAD</keyword>
<dbReference type="EMBL" id="PDJE01000001">
    <property type="protein sequence ID" value="PFG30813.1"/>
    <property type="molecule type" value="Genomic_DNA"/>
</dbReference>
<dbReference type="RefSeq" id="WP_098407230.1">
    <property type="nucleotide sequence ID" value="NZ_PDJE01000001.1"/>
</dbReference>
<dbReference type="SUPFAM" id="SSF55347">
    <property type="entry name" value="Glyceraldehyde-3-phosphate dehydrogenase-like, C-terminal domain"/>
    <property type="match status" value="1"/>
</dbReference>
<dbReference type="Pfam" id="PF22725">
    <property type="entry name" value="GFO_IDH_MocA_C3"/>
    <property type="match status" value="1"/>
</dbReference>
<feature type="domain" description="Gfo/Idh/MocA-like oxidoreductase N-terminal" evidence="4">
    <location>
        <begin position="4"/>
        <end position="123"/>
    </location>
</feature>
<dbReference type="InterPro" id="IPR036291">
    <property type="entry name" value="NAD(P)-bd_dom_sf"/>
</dbReference>
<sequence>MTRLRIGVLGAADIAPRALIEPARDNADTEVVAVAARDIDRARSYAAEHAIPRAFGSYDELLSDDDIDAVYVPAPNGLHGRWTLASIAARKHVLCEKPFAANADEARRVAAVAADSGLVVMEAFHNLYHPVTSFMTDVISSGELGGIRSIDADFSFSIVDQSDNVRWSRELAGGSLMDVGCYPLRLLRALGTGEPRVVSATATEFTPDVDGSMLISLEFPDGATGTASCSMTREPSMSATITGERGTLVSSHPFLPHEGNEFTITTTEGTRVASVTNESTYAFQLRAFVDAVRSGTPVVSDAQDAVATMSLIDDAYRAAGLPLRQPTRA</sequence>
<dbReference type="GO" id="GO:0016491">
    <property type="term" value="F:oxidoreductase activity"/>
    <property type="evidence" value="ECO:0007669"/>
    <property type="project" value="UniProtKB-KW"/>
</dbReference>
<evidence type="ECO:0000259" key="4">
    <source>
        <dbReference type="Pfam" id="PF01408"/>
    </source>
</evidence>
<dbReference type="Gene3D" id="3.40.50.720">
    <property type="entry name" value="NAD(P)-binding Rossmann-like Domain"/>
    <property type="match status" value="1"/>
</dbReference>
<evidence type="ECO:0000259" key="5">
    <source>
        <dbReference type="Pfam" id="PF22725"/>
    </source>
</evidence>
<dbReference type="Pfam" id="PF01408">
    <property type="entry name" value="GFO_IDH_MocA"/>
    <property type="match status" value="1"/>
</dbReference>
<dbReference type="InterPro" id="IPR055170">
    <property type="entry name" value="GFO_IDH_MocA-like_dom"/>
</dbReference>
<dbReference type="Proteomes" id="UP000221369">
    <property type="component" value="Unassembled WGS sequence"/>
</dbReference>
<dbReference type="Gene3D" id="3.30.360.10">
    <property type="entry name" value="Dihydrodipicolinate Reductase, domain 2"/>
    <property type="match status" value="1"/>
</dbReference>
<dbReference type="InterPro" id="IPR050984">
    <property type="entry name" value="Gfo/Idh/MocA_domain"/>
</dbReference>
<evidence type="ECO:0000256" key="1">
    <source>
        <dbReference type="ARBA" id="ARBA00010928"/>
    </source>
</evidence>
<organism evidence="6 7">
    <name type="scientific">Paramicrobacterium agarici</name>
    <dbReference type="NCBI Taxonomy" id="630514"/>
    <lineage>
        <taxon>Bacteria</taxon>
        <taxon>Bacillati</taxon>
        <taxon>Actinomycetota</taxon>
        <taxon>Actinomycetes</taxon>
        <taxon>Micrococcales</taxon>
        <taxon>Microbacteriaceae</taxon>
        <taxon>Paramicrobacterium</taxon>
    </lineage>
</organism>
<accession>A0A2A9DW34</accession>
<proteinExistence type="inferred from homology"/>
<protein>
    <submittedName>
        <fullName evidence="6">Putative dehydrogenase</fullName>
    </submittedName>
</protein>
<evidence type="ECO:0000313" key="7">
    <source>
        <dbReference type="Proteomes" id="UP000221369"/>
    </source>
</evidence>
<dbReference type="InterPro" id="IPR000683">
    <property type="entry name" value="Gfo/Idh/MocA-like_OxRdtase_N"/>
</dbReference>
<feature type="domain" description="GFO/IDH/MocA-like oxidoreductase" evidence="5">
    <location>
        <begin position="136"/>
        <end position="248"/>
    </location>
</feature>
<keyword evidence="2" id="KW-0560">Oxidoreductase</keyword>
<gene>
    <name evidence="6" type="ORF">ATJ78_1754</name>
</gene>
<dbReference type="AlphaFoldDB" id="A0A2A9DW34"/>
<evidence type="ECO:0000256" key="3">
    <source>
        <dbReference type="ARBA" id="ARBA00023027"/>
    </source>
</evidence>
<keyword evidence="7" id="KW-1185">Reference proteome</keyword>
<dbReference type="PANTHER" id="PTHR22604">
    <property type="entry name" value="OXIDOREDUCTASES"/>
    <property type="match status" value="1"/>
</dbReference>
<evidence type="ECO:0000256" key="2">
    <source>
        <dbReference type="ARBA" id="ARBA00023002"/>
    </source>
</evidence>
<name>A0A2A9DW34_9MICO</name>
<dbReference type="SUPFAM" id="SSF51735">
    <property type="entry name" value="NAD(P)-binding Rossmann-fold domains"/>
    <property type="match status" value="1"/>
</dbReference>